<dbReference type="OrthoDB" id="10563915at2759"/>
<feature type="region of interest" description="Disordered" evidence="1">
    <location>
        <begin position="1"/>
        <end position="40"/>
    </location>
</feature>
<proteinExistence type="predicted"/>
<dbReference type="HOGENOM" id="CLU_1440944_0_0_1"/>
<dbReference type="KEGG" id="cfj:CFIO01_12759"/>
<evidence type="ECO:0000256" key="1">
    <source>
        <dbReference type="SAM" id="MobiDB-lite"/>
    </source>
</evidence>
<name>A0A010QN89_9PEZI</name>
<dbReference type="Proteomes" id="UP000020467">
    <property type="component" value="Unassembled WGS sequence"/>
</dbReference>
<gene>
    <name evidence="2" type="ORF">CFIO01_12759</name>
</gene>
<accession>A0A010QN89</accession>
<comment type="caution">
    <text evidence="2">The sequence shown here is derived from an EMBL/GenBank/DDBJ whole genome shotgun (WGS) entry which is preliminary data.</text>
</comment>
<dbReference type="AlphaFoldDB" id="A0A010QN89"/>
<sequence length="188" mass="21081">MHNSIDSKCPPLPWSDRPPVRSSTITHEDGRSRSRREQTGLCPSHVRFRPETRLIHIKTDVLPPDPGATAATALGHTGCQSATPRLHRFSQAHVASTCEDSYLESGSLPPILEVPTDTRYLLPYPTTPATTRLSGLFFFLCHGMDIRTLSDHDKALRFFPARLDDVHLTRPGHAHRSQDSSMRRNLRS</sequence>
<reference evidence="2 3" key="1">
    <citation type="submission" date="2014-02" db="EMBL/GenBank/DDBJ databases">
        <title>The genome sequence of Colletotrichum fioriniae PJ7.</title>
        <authorList>
            <person name="Baroncelli R."/>
            <person name="Thon M.R."/>
        </authorList>
    </citation>
    <scope>NUCLEOTIDE SEQUENCE [LARGE SCALE GENOMIC DNA]</scope>
    <source>
        <strain evidence="2 3">PJ7</strain>
    </source>
</reference>
<evidence type="ECO:0000313" key="2">
    <source>
        <dbReference type="EMBL" id="EXF78185.1"/>
    </source>
</evidence>
<dbReference type="EMBL" id="JARH01000658">
    <property type="protein sequence ID" value="EXF78185.1"/>
    <property type="molecule type" value="Genomic_DNA"/>
</dbReference>
<keyword evidence="3" id="KW-1185">Reference proteome</keyword>
<evidence type="ECO:0000313" key="3">
    <source>
        <dbReference type="Proteomes" id="UP000020467"/>
    </source>
</evidence>
<protein>
    <submittedName>
        <fullName evidence="2">Uncharacterized protein</fullName>
    </submittedName>
</protein>
<feature type="compositionally biased region" description="Basic and acidic residues" evidence="1">
    <location>
        <begin position="26"/>
        <end position="38"/>
    </location>
</feature>
<organism evidence="2 3">
    <name type="scientific">Colletotrichum fioriniae PJ7</name>
    <dbReference type="NCBI Taxonomy" id="1445577"/>
    <lineage>
        <taxon>Eukaryota</taxon>
        <taxon>Fungi</taxon>
        <taxon>Dikarya</taxon>
        <taxon>Ascomycota</taxon>
        <taxon>Pezizomycotina</taxon>
        <taxon>Sordariomycetes</taxon>
        <taxon>Hypocreomycetidae</taxon>
        <taxon>Glomerellales</taxon>
        <taxon>Glomerellaceae</taxon>
        <taxon>Colletotrichum</taxon>
        <taxon>Colletotrichum acutatum species complex</taxon>
    </lineage>
</organism>